<accession>A0ABT8LF06</accession>
<evidence type="ECO:0000313" key="9">
    <source>
        <dbReference type="EMBL" id="MDN5216369.1"/>
    </source>
</evidence>
<evidence type="ECO:0000256" key="6">
    <source>
        <dbReference type="ARBA" id="ARBA00023235"/>
    </source>
</evidence>
<dbReference type="SMART" id="SM01005">
    <property type="entry name" value="Ala_racemase_C"/>
    <property type="match status" value="1"/>
</dbReference>
<comment type="caution">
    <text evidence="9">The sequence shown here is derived from an EMBL/GenBank/DDBJ whole genome shotgun (WGS) entry which is preliminary data.</text>
</comment>
<dbReference type="InterPro" id="IPR036615">
    <property type="entry name" value="Mur_ligase_C_dom_sf"/>
</dbReference>
<dbReference type="InterPro" id="IPR051046">
    <property type="entry name" value="MurCDEF_CellWall_CoF430Synth"/>
</dbReference>
<keyword evidence="6 7" id="KW-0413">Isomerase</keyword>
<gene>
    <name evidence="9" type="ORF">QQ020_30150</name>
</gene>
<feature type="modified residue" description="N6-(pyridoxal phosphate)lysine" evidence="7">
    <location>
        <position position="496"/>
    </location>
</feature>
<dbReference type="InterPro" id="IPR000713">
    <property type="entry name" value="Mur_ligase_N"/>
</dbReference>
<feature type="binding site" evidence="7">
    <location>
        <position position="770"/>
    </location>
    <ligand>
        <name>substrate</name>
    </ligand>
</feature>
<keyword evidence="5 7" id="KW-0663">Pyridoxal phosphate</keyword>
<dbReference type="InterPro" id="IPR035911">
    <property type="entry name" value="MurE/MurF_N"/>
</dbReference>
<name>A0ABT8LF06_9BACT</name>
<dbReference type="InterPro" id="IPR013221">
    <property type="entry name" value="Mur_ligase_cen"/>
</dbReference>
<comment type="catalytic activity">
    <reaction evidence="7">
        <text>L-alanine = D-alanine</text>
        <dbReference type="Rhea" id="RHEA:20249"/>
        <dbReference type="ChEBI" id="CHEBI:57416"/>
        <dbReference type="ChEBI" id="CHEBI:57972"/>
        <dbReference type="EC" id="5.1.1.1"/>
    </reaction>
</comment>
<sequence>MNQKVYLSFSELEKITGGKTLTFSSDMPIDNLLTDSRKVSILQGTLFIAIKGDFHDGHHYIDKLYQDGIRQFLVEDGDDDRYRDLHGANIIKTRNSLEALQKITAYHRSRFNIPIVGITGSNGKTIVKEWLSQMLSTRLRVVKSPKSYNSQLGVPLSVWQLSDHHQIGVFEGGISRPGEMAKIEMVMKPTIGVFTNIGSAHDRGFSSEREKIQEKARLFENTQVVIYCKDHEAIDQVLSTSMRPGQKLFSWSKKQSADVIIKDIYDHEGMKALELVFNDRHLFFKIPFQDPASLENIINCICVCLYLNFNETVIQESILGLNQVSMRLALKQGINSCYIIDDTYNNDFAGLKIALDFLMQQNQKSKKTLIFSDILEAGVDKEILYKDVAALVASKSLNRFIGIGPDLMNYADFFDGDTTFYSDKSEFLKSAGATGFKDEIILIKGARKFALEEIADSLQRKIHGTVMEINLDALTHNLNFYRNKLDTSTKILVMIKAFAYGSGFLEIANLLQFHRVDYLGVAYPDEGVILRQNGITLPIMVMNAAPESFGKLIEFNLEPEVYSLRMMHLLVDFLKTNGLSSKIHIKLETGMHRLGFKPQDLKDLVDVLKNCPEIKIASIFSHLAGSEDAEHDKFSQNQFDVFDQGSAFIEKALSVKPLKHILKSSGIIRFPDRHYDMVRLGIGLHGIGYDWEVQQELEPVASLKTTISQIMDVAQGETIGYDRMGKAHMPKRIATIAIGYADGFDRRFSNGKGVVWVNGKLAPVIGNICMDMTMIDITGIEAEEGDQVVIFGKELPLREIASKIDTIPYEILTKVSGRVKRVFYME</sequence>
<dbReference type="Gene3D" id="2.40.37.10">
    <property type="entry name" value="Lyase, Ornithine Decarboxylase, Chain A, domain 1"/>
    <property type="match status" value="1"/>
</dbReference>
<evidence type="ECO:0000256" key="5">
    <source>
        <dbReference type="ARBA" id="ARBA00022898"/>
    </source>
</evidence>
<dbReference type="Gene3D" id="3.90.190.20">
    <property type="entry name" value="Mur ligase, C-terminal domain"/>
    <property type="match status" value="1"/>
</dbReference>
<dbReference type="Pfam" id="PF00842">
    <property type="entry name" value="Ala_racemase_C"/>
    <property type="match status" value="1"/>
</dbReference>
<feature type="domain" description="Alanine racemase C-terminal" evidence="8">
    <location>
        <begin position="700"/>
        <end position="824"/>
    </location>
</feature>
<dbReference type="EC" id="5.1.1.1" evidence="7"/>
<dbReference type="InterPro" id="IPR009006">
    <property type="entry name" value="Ala_racemase/Decarboxylase_C"/>
</dbReference>
<keyword evidence="3" id="KW-0547">Nucleotide-binding</keyword>
<dbReference type="NCBIfam" id="TIGR00492">
    <property type="entry name" value="alr"/>
    <property type="match status" value="1"/>
</dbReference>
<dbReference type="HAMAP" id="MF_01201">
    <property type="entry name" value="Ala_racemase"/>
    <property type="match status" value="1"/>
</dbReference>
<evidence type="ECO:0000256" key="1">
    <source>
        <dbReference type="ARBA" id="ARBA00001933"/>
    </source>
</evidence>
<dbReference type="PRINTS" id="PR00992">
    <property type="entry name" value="ALARACEMASE"/>
</dbReference>
<dbReference type="Gene3D" id="3.40.1390.10">
    <property type="entry name" value="MurE/MurF, N-terminal domain"/>
    <property type="match status" value="1"/>
</dbReference>
<evidence type="ECO:0000256" key="3">
    <source>
        <dbReference type="ARBA" id="ARBA00022741"/>
    </source>
</evidence>
<feature type="active site" description="Proton acceptor; specific for L-alanine" evidence="7">
    <location>
        <position position="721"/>
    </location>
</feature>
<dbReference type="InterPro" id="IPR001608">
    <property type="entry name" value="Ala_racemase_N"/>
</dbReference>
<dbReference type="RefSeq" id="WP_346761707.1">
    <property type="nucleotide sequence ID" value="NZ_JAUJEB010000008.1"/>
</dbReference>
<dbReference type="SUPFAM" id="SSF63418">
    <property type="entry name" value="MurE/MurF N-terminal domain"/>
    <property type="match status" value="1"/>
</dbReference>
<reference evidence="9" key="1">
    <citation type="submission" date="2023-06" db="EMBL/GenBank/DDBJ databases">
        <title>Genomic of Agaribacillus aureum.</title>
        <authorList>
            <person name="Wang G."/>
        </authorList>
    </citation>
    <scope>NUCLEOTIDE SEQUENCE</scope>
    <source>
        <strain evidence="9">BMA12</strain>
    </source>
</reference>
<dbReference type="Gene3D" id="3.20.20.10">
    <property type="entry name" value="Alanine racemase"/>
    <property type="match status" value="1"/>
</dbReference>
<dbReference type="SUPFAM" id="SSF53623">
    <property type="entry name" value="MurD-like peptide ligases, catalytic domain"/>
    <property type="match status" value="1"/>
</dbReference>
<dbReference type="InterPro" id="IPR000821">
    <property type="entry name" value="Ala_racemase"/>
</dbReference>
<evidence type="ECO:0000256" key="4">
    <source>
        <dbReference type="ARBA" id="ARBA00022840"/>
    </source>
</evidence>
<dbReference type="NCBIfam" id="NF008897">
    <property type="entry name" value="PRK11930.1"/>
    <property type="match status" value="1"/>
</dbReference>
<dbReference type="PANTHER" id="PTHR43024">
    <property type="entry name" value="UDP-N-ACETYLMURAMOYL-TRIPEPTIDE--D-ALANYL-D-ALANINE LIGASE"/>
    <property type="match status" value="1"/>
</dbReference>
<keyword evidence="4" id="KW-0067">ATP-binding</keyword>
<dbReference type="Pfam" id="PF08245">
    <property type="entry name" value="Mur_ligase_M"/>
    <property type="match status" value="1"/>
</dbReference>
<dbReference type="EMBL" id="JAUJEB010000008">
    <property type="protein sequence ID" value="MDN5216369.1"/>
    <property type="molecule type" value="Genomic_DNA"/>
</dbReference>
<dbReference type="PANTHER" id="PTHR43024:SF1">
    <property type="entry name" value="UDP-N-ACETYLMURAMOYL-TRIPEPTIDE--D-ALANYL-D-ALANINE LIGASE"/>
    <property type="match status" value="1"/>
</dbReference>
<feature type="binding site" evidence="7">
    <location>
        <position position="593"/>
    </location>
    <ligand>
        <name>substrate</name>
    </ligand>
</feature>
<dbReference type="InterPro" id="IPR036565">
    <property type="entry name" value="Mur-like_cat_sf"/>
</dbReference>
<dbReference type="Pfam" id="PF01168">
    <property type="entry name" value="Ala_racemase_N"/>
    <property type="match status" value="1"/>
</dbReference>
<evidence type="ECO:0000259" key="8">
    <source>
        <dbReference type="SMART" id="SM01005"/>
    </source>
</evidence>
<dbReference type="CDD" id="cd00430">
    <property type="entry name" value="PLPDE_III_AR"/>
    <property type="match status" value="1"/>
</dbReference>
<evidence type="ECO:0000313" key="10">
    <source>
        <dbReference type="Proteomes" id="UP001172083"/>
    </source>
</evidence>
<comment type="similarity">
    <text evidence="7">Belongs to the alanine racemase family.</text>
</comment>
<evidence type="ECO:0000256" key="7">
    <source>
        <dbReference type="HAMAP-Rule" id="MF_01201"/>
    </source>
</evidence>
<dbReference type="Proteomes" id="UP001172083">
    <property type="component" value="Unassembled WGS sequence"/>
</dbReference>
<keyword evidence="2 9" id="KW-0436">Ligase</keyword>
<organism evidence="9 10">
    <name type="scientific">Agaribacillus aureus</name>
    <dbReference type="NCBI Taxonomy" id="3051825"/>
    <lineage>
        <taxon>Bacteria</taxon>
        <taxon>Pseudomonadati</taxon>
        <taxon>Bacteroidota</taxon>
        <taxon>Cytophagia</taxon>
        <taxon>Cytophagales</taxon>
        <taxon>Splendidivirgaceae</taxon>
        <taxon>Agaribacillus</taxon>
    </lineage>
</organism>
<dbReference type="Pfam" id="PF01225">
    <property type="entry name" value="Mur_ligase"/>
    <property type="match status" value="1"/>
</dbReference>
<evidence type="ECO:0000256" key="2">
    <source>
        <dbReference type="ARBA" id="ARBA00022598"/>
    </source>
</evidence>
<comment type="function">
    <text evidence="7">Catalyzes the interconversion of L-alanine and D-alanine. May also act on other amino acids.</text>
</comment>
<dbReference type="SUPFAM" id="SSF51419">
    <property type="entry name" value="PLP-binding barrel"/>
    <property type="match status" value="1"/>
</dbReference>
<dbReference type="InterPro" id="IPR011079">
    <property type="entry name" value="Ala_racemase_C"/>
</dbReference>
<proteinExistence type="inferred from homology"/>
<comment type="cofactor">
    <cofactor evidence="1 7">
        <name>pyridoxal 5'-phosphate</name>
        <dbReference type="ChEBI" id="CHEBI:597326"/>
    </cofactor>
</comment>
<dbReference type="GO" id="GO:0016874">
    <property type="term" value="F:ligase activity"/>
    <property type="evidence" value="ECO:0007669"/>
    <property type="project" value="UniProtKB-KW"/>
</dbReference>
<dbReference type="SUPFAM" id="SSF53244">
    <property type="entry name" value="MurD-like peptide ligases, peptide-binding domain"/>
    <property type="match status" value="1"/>
</dbReference>
<comment type="pathway">
    <text evidence="7">Amino-acid biosynthesis; D-alanine biosynthesis; D-alanine from L-alanine: step 1/1.</text>
</comment>
<dbReference type="SUPFAM" id="SSF50621">
    <property type="entry name" value="Alanine racemase C-terminal domain-like"/>
    <property type="match status" value="1"/>
</dbReference>
<dbReference type="InterPro" id="IPR029066">
    <property type="entry name" value="PLP-binding_barrel"/>
</dbReference>
<feature type="active site" description="Proton acceptor; specific for D-alanine" evidence="7">
    <location>
        <position position="496"/>
    </location>
</feature>
<protein>
    <recommendedName>
        <fullName evidence="7">Alanine racemase</fullName>
        <ecNumber evidence="7">5.1.1.1</ecNumber>
    </recommendedName>
</protein>
<dbReference type="Gene3D" id="3.40.1190.10">
    <property type="entry name" value="Mur-like, catalytic domain"/>
    <property type="match status" value="1"/>
</dbReference>
<keyword evidence="10" id="KW-1185">Reference proteome</keyword>